<dbReference type="Pfam" id="PF01925">
    <property type="entry name" value="TauE"/>
    <property type="match status" value="1"/>
</dbReference>
<proteinExistence type="inferred from homology"/>
<feature type="transmembrane region" description="Helical" evidence="6">
    <location>
        <begin position="44"/>
        <end position="62"/>
    </location>
</feature>
<organism evidence="7 8">
    <name type="scientific">Corynebacterium phocae</name>
    <dbReference type="NCBI Taxonomy" id="161895"/>
    <lineage>
        <taxon>Bacteria</taxon>
        <taxon>Bacillati</taxon>
        <taxon>Actinomycetota</taxon>
        <taxon>Actinomycetes</taxon>
        <taxon>Mycobacteriales</taxon>
        <taxon>Corynebacteriaceae</taxon>
        <taxon>Corynebacterium</taxon>
    </lineage>
</organism>
<evidence type="ECO:0000313" key="8">
    <source>
        <dbReference type="Proteomes" id="UP000185491"/>
    </source>
</evidence>
<keyword evidence="5 6" id="KW-0472">Membrane</keyword>
<dbReference type="InterPro" id="IPR002781">
    <property type="entry name" value="TM_pro_TauE-like"/>
</dbReference>
<sequence length="251" mass="25681">MLEIAEFLIAGALIGVVVGALGAGGGILSLPALSILMGLSAQQASTGSLIVVGLSSLVALLTRMKSGTILWREGAAFGLLGLVGAQLGVRASFLVSERVLMTAFALLLLAVSVATLKDKHTAPAPDRSPAKHYAVLVLASTATGMLTGFFGVGGGFIIVPALLFIFHTTMREAAGTSVLVMLIVAIASLITRLDGGVSLPWLSVGLFAVASMAGALLGKPISERVPERTLSRTFAGMLVVIAIITLIRTYA</sequence>
<dbReference type="STRING" id="161895.CPHO_09145"/>
<dbReference type="Proteomes" id="UP000185491">
    <property type="component" value="Chromosome"/>
</dbReference>
<evidence type="ECO:0000256" key="2">
    <source>
        <dbReference type="ARBA" id="ARBA00009142"/>
    </source>
</evidence>
<comment type="subcellular location">
    <subcellularLocation>
        <location evidence="6">Cell membrane</location>
        <topology evidence="6">Multi-pass membrane protein</topology>
    </subcellularLocation>
    <subcellularLocation>
        <location evidence="1">Membrane</location>
        <topology evidence="1">Multi-pass membrane protein</topology>
    </subcellularLocation>
</comment>
<evidence type="ECO:0000313" key="7">
    <source>
        <dbReference type="EMBL" id="APT93021.1"/>
    </source>
</evidence>
<evidence type="ECO:0000256" key="5">
    <source>
        <dbReference type="ARBA" id="ARBA00023136"/>
    </source>
</evidence>
<feature type="transmembrane region" description="Helical" evidence="6">
    <location>
        <begin position="230"/>
        <end position="250"/>
    </location>
</feature>
<feature type="transmembrane region" description="Helical" evidence="6">
    <location>
        <begin position="199"/>
        <end position="218"/>
    </location>
</feature>
<comment type="similarity">
    <text evidence="2 6">Belongs to the 4-toluene sulfonate uptake permease (TSUP) (TC 2.A.102) family.</text>
</comment>
<dbReference type="PANTHER" id="PTHR43701">
    <property type="entry name" value="MEMBRANE TRANSPORTER PROTEIN MJ0441-RELATED"/>
    <property type="match status" value="1"/>
</dbReference>
<evidence type="ECO:0000256" key="1">
    <source>
        <dbReference type="ARBA" id="ARBA00004141"/>
    </source>
</evidence>
<dbReference type="KEGG" id="cpho:CPHO_09145"/>
<keyword evidence="6" id="KW-1003">Cell membrane</keyword>
<evidence type="ECO:0000256" key="3">
    <source>
        <dbReference type="ARBA" id="ARBA00022692"/>
    </source>
</evidence>
<dbReference type="RefSeq" id="WP_075735131.1">
    <property type="nucleotide sequence ID" value="NZ_CP009249.1"/>
</dbReference>
<feature type="transmembrane region" description="Helical" evidence="6">
    <location>
        <begin position="136"/>
        <end position="166"/>
    </location>
</feature>
<protein>
    <recommendedName>
        <fullName evidence="6">Probable membrane transporter protein</fullName>
    </recommendedName>
</protein>
<gene>
    <name evidence="7" type="ORF">CPHO_09145</name>
</gene>
<dbReference type="GO" id="GO:0005886">
    <property type="term" value="C:plasma membrane"/>
    <property type="evidence" value="ECO:0007669"/>
    <property type="project" value="UniProtKB-SubCell"/>
</dbReference>
<name>A0A1L7D4Q5_9CORY</name>
<dbReference type="OrthoDB" id="528320at2"/>
<keyword evidence="3 6" id="KW-0812">Transmembrane</keyword>
<keyword evidence="4 6" id="KW-1133">Transmembrane helix</keyword>
<accession>A0A1L7D4Q5</accession>
<evidence type="ECO:0000256" key="6">
    <source>
        <dbReference type="RuleBase" id="RU363041"/>
    </source>
</evidence>
<feature type="transmembrane region" description="Helical" evidence="6">
    <location>
        <begin position="173"/>
        <end position="193"/>
    </location>
</feature>
<evidence type="ECO:0000256" key="4">
    <source>
        <dbReference type="ARBA" id="ARBA00022989"/>
    </source>
</evidence>
<dbReference type="AlphaFoldDB" id="A0A1L7D4Q5"/>
<feature type="transmembrane region" description="Helical" evidence="6">
    <location>
        <begin position="99"/>
        <end position="116"/>
    </location>
</feature>
<reference evidence="7 8" key="1">
    <citation type="submission" date="2014-08" db="EMBL/GenBank/DDBJ databases">
        <title>Complete genome sequence of Corynebacterium phocae M408/89/1(T)(=DSM 44612(T)), isolated from the common seal (Phoca vitulina).</title>
        <authorList>
            <person name="Ruckert C."/>
            <person name="Albersmeier A."/>
            <person name="Winkler A."/>
            <person name="Kalinowski J."/>
        </authorList>
    </citation>
    <scope>NUCLEOTIDE SEQUENCE [LARGE SCALE GENOMIC DNA]</scope>
    <source>
        <strain evidence="7 8">M408/89/1</strain>
    </source>
</reference>
<dbReference type="EMBL" id="CP009249">
    <property type="protein sequence ID" value="APT93021.1"/>
    <property type="molecule type" value="Genomic_DNA"/>
</dbReference>
<keyword evidence="8" id="KW-1185">Reference proteome</keyword>
<dbReference type="InterPro" id="IPR051598">
    <property type="entry name" value="TSUP/Inactive_protease-like"/>
</dbReference>
<dbReference type="PANTHER" id="PTHR43701:SF2">
    <property type="entry name" value="MEMBRANE TRANSPORTER PROTEIN YJNA-RELATED"/>
    <property type="match status" value="1"/>
</dbReference>
<feature type="transmembrane region" description="Helical" evidence="6">
    <location>
        <begin position="7"/>
        <end position="32"/>
    </location>
</feature>